<name>A0A8J3BJT4_9FLAO</name>
<accession>A0A8J3BJT4</accession>
<feature type="region of interest" description="Disordered" evidence="1">
    <location>
        <begin position="57"/>
        <end position="77"/>
    </location>
</feature>
<dbReference type="Proteomes" id="UP000612329">
    <property type="component" value="Unassembled WGS sequence"/>
</dbReference>
<comment type="caution">
    <text evidence="2">The sequence shown here is derived from an EMBL/GenBank/DDBJ whole genome shotgun (WGS) entry which is preliminary data.</text>
</comment>
<feature type="region of interest" description="Disordered" evidence="1">
    <location>
        <begin position="1"/>
        <end position="24"/>
    </location>
</feature>
<organism evidence="2 3">
    <name type="scientific">Yeosuana aromativorans</name>
    <dbReference type="NCBI Taxonomy" id="288019"/>
    <lineage>
        <taxon>Bacteria</taxon>
        <taxon>Pseudomonadati</taxon>
        <taxon>Bacteroidota</taxon>
        <taxon>Flavobacteriia</taxon>
        <taxon>Flavobacteriales</taxon>
        <taxon>Flavobacteriaceae</taxon>
        <taxon>Yeosuana</taxon>
    </lineage>
</organism>
<proteinExistence type="predicted"/>
<evidence type="ECO:0000313" key="3">
    <source>
        <dbReference type="Proteomes" id="UP000612329"/>
    </source>
</evidence>
<reference evidence="2" key="1">
    <citation type="journal article" date="2014" name="Int. J. Syst. Evol. Microbiol.">
        <title>Complete genome sequence of Corynebacterium casei LMG S-19264T (=DSM 44701T), isolated from a smear-ripened cheese.</title>
        <authorList>
            <consortium name="US DOE Joint Genome Institute (JGI-PGF)"/>
            <person name="Walter F."/>
            <person name="Albersmeier A."/>
            <person name="Kalinowski J."/>
            <person name="Ruckert C."/>
        </authorList>
    </citation>
    <scope>NUCLEOTIDE SEQUENCE</scope>
    <source>
        <strain evidence="2">JCM 12862</strain>
    </source>
</reference>
<sequence>MDKHTNTRYNHDVGRKFKNPKFWNEPTTTRYIDRIGDGTQQNKQAAQIRITARDDDFIPKRNDNTHIGQYNGIDLIP</sequence>
<gene>
    <name evidence="2" type="ORF">GCM10007962_07270</name>
</gene>
<feature type="compositionally biased region" description="Basic and acidic residues" evidence="1">
    <location>
        <begin position="1"/>
        <end position="15"/>
    </location>
</feature>
<dbReference type="AlphaFoldDB" id="A0A8J3BJT4"/>
<reference evidence="2" key="2">
    <citation type="submission" date="2020-09" db="EMBL/GenBank/DDBJ databases">
        <authorList>
            <person name="Sun Q."/>
            <person name="Ohkuma M."/>
        </authorList>
    </citation>
    <scope>NUCLEOTIDE SEQUENCE</scope>
    <source>
        <strain evidence="2">JCM 12862</strain>
    </source>
</reference>
<evidence type="ECO:0000256" key="1">
    <source>
        <dbReference type="SAM" id="MobiDB-lite"/>
    </source>
</evidence>
<keyword evidence="3" id="KW-1185">Reference proteome</keyword>
<protein>
    <submittedName>
        <fullName evidence="2">Uncharacterized protein</fullName>
    </submittedName>
</protein>
<dbReference type="EMBL" id="BMNR01000002">
    <property type="protein sequence ID" value="GGK15550.1"/>
    <property type="molecule type" value="Genomic_DNA"/>
</dbReference>
<evidence type="ECO:0000313" key="2">
    <source>
        <dbReference type="EMBL" id="GGK15550.1"/>
    </source>
</evidence>